<dbReference type="AlphaFoldDB" id="A0A4Y6PWD7"/>
<evidence type="ECO:0008006" key="4">
    <source>
        <dbReference type="Google" id="ProtNLM"/>
    </source>
</evidence>
<dbReference type="Gene3D" id="1.25.40.10">
    <property type="entry name" value="Tetratricopeptide repeat domain"/>
    <property type="match status" value="1"/>
</dbReference>
<gene>
    <name evidence="2" type="ORF">FIV42_17900</name>
</gene>
<evidence type="ECO:0000256" key="1">
    <source>
        <dbReference type="SAM" id="MobiDB-lite"/>
    </source>
</evidence>
<accession>A0A5B8Y751</accession>
<dbReference type="EMBL" id="CP041186">
    <property type="protein sequence ID" value="QDG52540.1"/>
    <property type="molecule type" value="Genomic_DNA"/>
</dbReference>
<proteinExistence type="predicted"/>
<organism evidence="2 3">
    <name type="scientific">Persicimonas caeni</name>
    <dbReference type="NCBI Taxonomy" id="2292766"/>
    <lineage>
        <taxon>Bacteria</taxon>
        <taxon>Deltaproteobacteria</taxon>
        <taxon>Bradymonadales</taxon>
        <taxon>Bradymonadaceae</taxon>
        <taxon>Persicimonas</taxon>
    </lineage>
</organism>
<evidence type="ECO:0000313" key="2">
    <source>
        <dbReference type="EMBL" id="QDG52540.1"/>
    </source>
</evidence>
<protein>
    <recommendedName>
        <fullName evidence="4">Tetratricopeptide repeat protein</fullName>
    </recommendedName>
</protein>
<dbReference type="InterPro" id="IPR011990">
    <property type="entry name" value="TPR-like_helical_dom_sf"/>
</dbReference>
<dbReference type="SUPFAM" id="SSF48452">
    <property type="entry name" value="TPR-like"/>
    <property type="match status" value="1"/>
</dbReference>
<evidence type="ECO:0000313" key="3">
    <source>
        <dbReference type="Proteomes" id="UP000315995"/>
    </source>
</evidence>
<feature type="region of interest" description="Disordered" evidence="1">
    <location>
        <begin position="124"/>
        <end position="166"/>
    </location>
</feature>
<dbReference type="RefSeq" id="WP_141199007.1">
    <property type="nucleotide sequence ID" value="NZ_CP041186.1"/>
</dbReference>
<reference evidence="2 3" key="1">
    <citation type="submission" date="2019-06" db="EMBL/GenBank/DDBJ databases">
        <title>Persicimonas caeni gen. nov., sp. nov., a predatory bacterium isolated from solar saltern.</title>
        <authorList>
            <person name="Wang S."/>
        </authorList>
    </citation>
    <scope>NUCLEOTIDE SEQUENCE [LARGE SCALE GENOMIC DNA]</scope>
    <source>
        <strain evidence="2 3">YN101</strain>
    </source>
</reference>
<sequence length="286" mass="31486">MNRLRMIRLEPDPLELHMEYACRIEARGRLTDALEIYAKCVDGYKAGNTNKALELAEHMLEIDEDQPEMRTRLVEGLLAEAKAFLSYGLADQAEVYLRRAHQWSQQPARIEQIAAGLGIAFDAVGDWEEPPPPPELGNLGDEPTTLRSDEESRGASESPGGQSGREPDAVVARFYELMANSSEEAWLLSFDAPGADGCTALRTTVSSDRRKGELGVLGQKVRALLDYSREVRGHLGAEALINAFLFGDGLWCTMATDEHAALVRSQPHQVGSTLIKARRLLEEVAA</sequence>
<keyword evidence="3" id="KW-1185">Reference proteome</keyword>
<dbReference type="Proteomes" id="UP000315995">
    <property type="component" value="Chromosome"/>
</dbReference>
<accession>A0A4Y6PWD7</accession>
<name>A0A4Y6PWD7_PERCE</name>